<dbReference type="AlphaFoldDB" id="A0AAJ4Z8Y8"/>
<proteinExistence type="predicted"/>
<organism evidence="2 3">
    <name type="scientific">Pandoraea pulmonicola</name>
    <dbReference type="NCBI Taxonomy" id="93221"/>
    <lineage>
        <taxon>Bacteria</taxon>
        <taxon>Pseudomonadati</taxon>
        <taxon>Pseudomonadota</taxon>
        <taxon>Betaproteobacteria</taxon>
        <taxon>Burkholderiales</taxon>
        <taxon>Burkholderiaceae</taxon>
        <taxon>Pandoraea</taxon>
    </lineage>
</organism>
<gene>
    <name evidence="2" type="ORF">NCTC13159_00414</name>
</gene>
<protein>
    <submittedName>
        <fullName evidence="2">Uncharacterized protein</fullName>
    </submittedName>
</protein>
<dbReference type="EMBL" id="UGSJ01000001">
    <property type="protein sequence ID" value="SUA88959.1"/>
    <property type="molecule type" value="Genomic_DNA"/>
</dbReference>
<name>A0AAJ4Z8Y8_PANPU</name>
<accession>A0AAJ4Z8Y8</accession>
<feature type="region of interest" description="Disordered" evidence="1">
    <location>
        <begin position="83"/>
        <end position="166"/>
    </location>
</feature>
<comment type="caution">
    <text evidence="2">The sequence shown here is derived from an EMBL/GenBank/DDBJ whole genome shotgun (WGS) entry which is preliminary data.</text>
</comment>
<feature type="region of interest" description="Disordered" evidence="1">
    <location>
        <begin position="1"/>
        <end position="22"/>
    </location>
</feature>
<evidence type="ECO:0000313" key="2">
    <source>
        <dbReference type="EMBL" id="SUA88959.1"/>
    </source>
</evidence>
<reference evidence="2 3" key="1">
    <citation type="submission" date="2018-06" db="EMBL/GenBank/DDBJ databases">
        <authorList>
            <consortium name="Pathogen Informatics"/>
            <person name="Doyle S."/>
        </authorList>
    </citation>
    <scope>NUCLEOTIDE SEQUENCE [LARGE SCALE GENOMIC DNA]</scope>
    <source>
        <strain evidence="2 3">NCTC13159</strain>
    </source>
</reference>
<dbReference type="Proteomes" id="UP000254589">
    <property type="component" value="Unassembled WGS sequence"/>
</dbReference>
<sequence>MCHRVMRSVANKRAASPRGESPPCVHYSAAADFMRADERAAGWRRLTAIDVGSSAAAYGGFSGQIRGDVCRLLAPSWAHRRHAKHASASRDDARAPSNGGFGLHLPVSPPLSSSGPGHALHGQRGASWPKTPLSRRSDDGASGMLRRAQNASVLSGTGERVRDERRMPILQTHRAGGWRTWRARRAGRAWTTVSPWE</sequence>
<evidence type="ECO:0000256" key="1">
    <source>
        <dbReference type="SAM" id="MobiDB-lite"/>
    </source>
</evidence>
<evidence type="ECO:0000313" key="3">
    <source>
        <dbReference type="Proteomes" id="UP000254589"/>
    </source>
</evidence>
<feature type="compositionally biased region" description="Low complexity" evidence="1">
    <location>
        <begin position="103"/>
        <end position="120"/>
    </location>
</feature>